<dbReference type="InterPro" id="IPR007263">
    <property type="entry name" value="DCC1-like"/>
</dbReference>
<protein>
    <submittedName>
        <fullName evidence="1">Predicted thiol-disulfide oxidoreductase YuxK, DCC family</fullName>
    </submittedName>
</protein>
<dbReference type="Proteomes" id="UP000185766">
    <property type="component" value="Unassembled WGS sequence"/>
</dbReference>
<keyword evidence="2" id="KW-1185">Reference proteome</keyword>
<dbReference type="Pfam" id="PF04134">
    <property type="entry name" value="DCC1-like"/>
    <property type="match status" value="1"/>
</dbReference>
<evidence type="ECO:0000313" key="2">
    <source>
        <dbReference type="Proteomes" id="UP000185766"/>
    </source>
</evidence>
<reference evidence="1 2" key="1">
    <citation type="submission" date="2016-10" db="EMBL/GenBank/DDBJ databases">
        <authorList>
            <person name="de Groot N.N."/>
        </authorList>
    </citation>
    <scope>NUCLEOTIDE SEQUENCE [LARGE SCALE GENOMIC DNA]</scope>
    <source>
        <strain evidence="1 2">JCM 19513</strain>
    </source>
</reference>
<dbReference type="AlphaFoldDB" id="A0A1H7JAI5"/>
<dbReference type="GO" id="GO:0015035">
    <property type="term" value="F:protein-disulfide reductase activity"/>
    <property type="evidence" value="ECO:0007669"/>
    <property type="project" value="InterPro"/>
</dbReference>
<accession>A0A1H7JAI5</accession>
<organism evidence="1 2">
    <name type="scientific">Atopomonas hussainii</name>
    <dbReference type="NCBI Taxonomy" id="1429083"/>
    <lineage>
        <taxon>Bacteria</taxon>
        <taxon>Pseudomonadati</taxon>
        <taxon>Pseudomonadota</taxon>
        <taxon>Gammaproteobacteria</taxon>
        <taxon>Pseudomonadales</taxon>
        <taxon>Pseudomonadaceae</taxon>
        <taxon>Atopomonas</taxon>
    </lineage>
</organism>
<dbReference type="STRING" id="1429083.GCA_001885685_00682"/>
<dbReference type="PANTHER" id="PTHR34290">
    <property type="entry name" value="SI:CH73-390P7.2"/>
    <property type="match status" value="1"/>
</dbReference>
<dbReference type="PANTHER" id="PTHR34290:SF2">
    <property type="entry name" value="OS04G0668800 PROTEIN"/>
    <property type="match status" value="1"/>
</dbReference>
<proteinExistence type="predicted"/>
<dbReference type="EMBL" id="FOAS01000004">
    <property type="protein sequence ID" value="SEK70980.1"/>
    <property type="molecule type" value="Genomic_DNA"/>
</dbReference>
<name>A0A1H7JAI5_9GAMM</name>
<gene>
    <name evidence="1" type="ORF">SAMN05216214_104200</name>
</gene>
<dbReference type="InterPro" id="IPR044691">
    <property type="entry name" value="DCC1_Trx"/>
</dbReference>
<sequence length="139" mass="15559">MPAWPLTLYFDGACPLCAREINHLRRHANPARLVLVDISAASFQTPVDLPAGANLQQRLHARFTDGQWLSGPEATLWSWRAAGLGRWVAPLAWPWLRGVWQALYRLFSIARPYLGWLPHPGGQIACHADQQGNKTCTKP</sequence>
<evidence type="ECO:0000313" key="1">
    <source>
        <dbReference type="EMBL" id="SEK70980.1"/>
    </source>
</evidence>
<dbReference type="RefSeq" id="WP_074866008.1">
    <property type="nucleotide sequence ID" value="NZ_FOAS01000004.1"/>
</dbReference>